<feature type="domain" description="OmpR/PhoB-type" evidence="8">
    <location>
        <begin position="172"/>
        <end position="273"/>
    </location>
</feature>
<evidence type="ECO:0000256" key="6">
    <source>
        <dbReference type="SAM" id="MobiDB-lite"/>
    </source>
</evidence>
<feature type="domain" description="Response regulatory" evidence="7">
    <location>
        <begin position="45"/>
        <end position="158"/>
    </location>
</feature>
<dbReference type="EMBL" id="JBHTKN010000005">
    <property type="protein sequence ID" value="MFD1042481.1"/>
    <property type="molecule type" value="Genomic_DNA"/>
</dbReference>
<feature type="region of interest" description="Disordered" evidence="6">
    <location>
        <begin position="163"/>
        <end position="182"/>
    </location>
</feature>
<keyword evidence="1 4" id="KW-0597">Phosphoprotein</keyword>
<evidence type="ECO:0000256" key="2">
    <source>
        <dbReference type="ARBA" id="ARBA00023012"/>
    </source>
</evidence>
<proteinExistence type="predicted"/>
<dbReference type="PROSITE" id="PS50110">
    <property type="entry name" value="RESPONSE_REGULATORY"/>
    <property type="match status" value="1"/>
</dbReference>
<evidence type="ECO:0000313" key="9">
    <source>
        <dbReference type="EMBL" id="MFD1042481.1"/>
    </source>
</evidence>
<evidence type="ECO:0000256" key="1">
    <source>
        <dbReference type="ARBA" id="ARBA00022553"/>
    </source>
</evidence>
<dbReference type="PROSITE" id="PS51755">
    <property type="entry name" value="OMPR_PHOB"/>
    <property type="match status" value="1"/>
</dbReference>
<dbReference type="SMART" id="SM00448">
    <property type="entry name" value="REC"/>
    <property type="match status" value="1"/>
</dbReference>
<protein>
    <submittedName>
        <fullName evidence="9">Response regulator transcription factor</fullName>
    </submittedName>
</protein>
<dbReference type="Gene3D" id="3.40.50.2300">
    <property type="match status" value="1"/>
</dbReference>
<dbReference type="InterPro" id="IPR039420">
    <property type="entry name" value="WalR-like"/>
</dbReference>
<dbReference type="PANTHER" id="PTHR48111">
    <property type="entry name" value="REGULATOR OF RPOS"/>
    <property type="match status" value="1"/>
</dbReference>
<evidence type="ECO:0000256" key="4">
    <source>
        <dbReference type="PROSITE-ProRule" id="PRU00169"/>
    </source>
</evidence>
<feature type="DNA-binding region" description="OmpR/PhoB-type" evidence="5">
    <location>
        <begin position="172"/>
        <end position="273"/>
    </location>
</feature>
<dbReference type="InterPro" id="IPR011006">
    <property type="entry name" value="CheY-like_superfamily"/>
</dbReference>
<dbReference type="Proteomes" id="UP001597033">
    <property type="component" value="Unassembled WGS sequence"/>
</dbReference>
<evidence type="ECO:0000259" key="7">
    <source>
        <dbReference type="PROSITE" id="PS50110"/>
    </source>
</evidence>
<dbReference type="SMART" id="SM00862">
    <property type="entry name" value="Trans_reg_C"/>
    <property type="match status" value="1"/>
</dbReference>
<dbReference type="InterPro" id="IPR016032">
    <property type="entry name" value="Sig_transdc_resp-reg_C-effctor"/>
</dbReference>
<dbReference type="SUPFAM" id="SSF46894">
    <property type="entry name" value="C-terminal effector domain of the bipartite response regulators"/>
    <property type="match status" value="1"/>
</dbReference>
<dbReference type="Pfam" id="PF00072">
    <property type="entry name" value="Response_reg"/>
    <property type="match status" value="1"/>
</dbReference>
<evidence type="ECO:0000256" key="3">
    <source>
        <dbReference type="ARBA" id="ARBA00023125"/>
    </source>
</evidence>
<keyword evidence="10" id="KW-1185">Reference proteome</keyword>
<gene>
    <name evidence="9" type="ORF">ACFQ2N_08975</name>
</gene>
<feature type="modified residue" description="4-aspartylphosphate" evidence="4">
    <location>
        <position position="94"/>
    </location>
</feature>
<evidence type="ECO:0000256" key="5">
    <source>
        <dbReference type="PROSITE-ProRule" id="PRU01091"/>
    </source>
</evidence>
<dbReference type="Pfam" id="PF00486">
    <property type="entry name" value="Trans_reg_C"/>
    <property type="match status" value="1"/>
</dbReference>
<evidence type="ECO:0000313" key="10">
    <source>
        <dbReference type="Proteomes" id="UP001597033"/>
    </source>
</evidence>
<dbReference type="InterPro" id="IPR036388">
    <property type="entry name" value="WH-like_DNA-bd_sf"/>
</dbReference>
<comment type="caution">
    <text evidence="9">The sequence shown here is derived from an EMBL/GenBank/DDBJ whole genome shotgun (WGS) entry which is preliminary data.</text>
</comment>
<dbReference type="RefSeq" id="WP_274381850.1">
    <property type="nucleotide sequence ID" value="NZ_JBHTKN010000005.1"/>
</dbReference>
<evidence type="ECO:0000259" key="8">
    <source>
        <dbReference type="PROSITE" id="PS51755"/>
    </source>
</evidence>
<dbReference type="PANTHER" id="PTHR48111:SF40">
    <property type="entry name" value="PHOSPHATE REGULON TRANSCRIPTIONAL REGULATORY PROTEIN PHOB"/>
    <property type="match status" value="1"/>
</dbReference>
<dbReference type="SUPFAM" id="SSF52172">
    <property type="entry name" value="CheY-like"/>
    <property type="match status" value="1"/>
</dbReference>
<sequence length="276" mass="29407">MLGCGQERKYRLHGVRNPTSPGVAVAADSLTTVADDEAGLLGGLRIAVVEDDRPLRTLLVTLLASRGAQTVALGSAEALYRHLLAHPCDIVILDVGLPGEDGYSTVGHLRRSTSVGIVMLTGRGAPGEMARGLRLGADLYLVKPVDRDVLVAGLVSLRRRLAATSAPEREAPPPPSPGTAWSLQADGWRLCAPDGTGLDLSRSERAFLQPLFANAGQPVDRETLIGSLTDAPWDFDPHRLEVLVHRLRNRVRAATGLALPLRAPRGLGYLLQPDLA</sequence>
<accession>A0ABW3LVJ8</accession>
<keyword evidence="2" id="KW-0902">Two-component regulatory system</keyword>
<name>A0ABW3LVJ8_9GAMM</name>
<dbReference type="InterPro" id="IPR001867">
    <property type="entry name" value="OmpR/PhoB-type_DNA-bd"/>
</dbReference>
<reference evidence="10" key="1">
    <citation type="journal article" date="2019" name="Int. J. Syst. Evol. Microbiol.">
        <title>The Global Catalogue of Microorganisms (GCM) 10K type strain sequencing project: providing services to taxonomists for standard genome sequencing and annotation.</title>
        <authorList>
            <consortium name="The Broad Institute Genomics Platform"/>
            <consortium name="The Broad Institute Genome Sequencing Center for Infectious Disease"/>
            <person name="Wu L."/>
            <person name="Ma J."/>
        </authorList>
    </citation>
    <scope>NUCLEOTIDE SEQUENCE [LARGE SCALE GENOMIC DNA]</scope>
    <source>
        <strain evidence="10">CCUG 55854</strain>
    </source>
</reference>
<organism evidence="9 10">
    <name type="scientific">Pseudoxanthomonas kaohsiungensis</name>
    <dbReference type="NCBI Taxonomy" id="283923"/>
    <lineage>
        <taxon>Bacteria</taxon>
        <taxon>Pseudomonadati</taxon>
        <taxon>Pseudomonadota</taxon>
        <taxon>Gammaproteobacteria</taxon>
        <taxon>Lysobacterales</taxon>
        <taxon>Lysobacteraceae</taxon>
        <taxon>Pseudoxanthomonas</taxon>
    </lineage>
</organism>
<dbReference type="Gene3D" id="1.10.10.10">
    <property type="entry name" value="Winged helix-like DNA-binding domain superfamily/Winged helix DNA-binding domain"/>
    <property type="match status" value="1"/>
</dbReference>
<keyword evidence="3 5" id="KW-0238">DNA-binding</keyword>
<dbReference type="InterPro" id="IPR001789">
    <property type="entry name" value="Sig_transdc_resp-reg_receiver"/>
</dbReference>